<dbReference type="InterPro" id="IPR023298">
    <property type="entry name" value="ATPase_P-typ_TM_dom_sf"/>
</dbReference>
<dbReference type="GO" id="GO:0005886">
    <property type="term" value="C:plasma membrane"/>
    <property type="evidence" value="ECO:0007669"/>
    <property type="project" value="UniProtKB-SubCell"/>
</dbReference>
<evidence type="ECO:0000256" key="14">
    <source>
        <dbReference type="ARBA" id="ARBA00022989"/>
    </source>
</evidence>
<dbReference type="NCBIfam" id="TIGR01494">
    <property type="entry name" value="ATPase_P-type"/>
    <property type="match status" value="2"/>
</dbReference>
<dbReference type="Pfam" id="PF00690">
    <property type="entry name" value="Cation_ATPase_N"/>
    <property type="match status" value="1"/>
</dbReference>
<evidence type="ECO:0000256" key="5">
    <source>
        <dbReference type="ARBA" id="ARBA00013555"/>
    </source>
</evidence>
<feature type="transmembrane region" description="Helical" evidence="18">
    <location>
        <begin position="687"/>
        <end position="710"/>
    </location>
</feature>
<feature type="transmembrane region" description="Helical" evidence="18">
    <location>
        <begin position="782"/>
        <end position="806"/>
    </location>
</feature>
<keyword evidence="12" id="KW-0460">Magnesium</keyword>
<proteinExistence type="inferred from homology"/>
<keyword evidence="13" id="KW-1278">Translocase</keyword>
<keyword evidence="11" id="KW-0067">ATP-binding</keyword>
<dbReference type="EMBL" id="LCDO01000002">
    <property type="protein sequence ID" value="KKS57312.1"/>
    <property type="molecule type" value="Genomic_DNA"/>
</dbReference>
<dbReference type="SFLD" id="SFLDG00002">
    <property type="entry name" value="C1.7:_P-type_atpase_like"/>
    <property type="match status" value="1"/>
</dbReference>
<gene>
    <name evidence="20" type="ORF">UV20_C0002G0101</name>
</gene>
<feature type="transmembrane region" description="Helical" evidence="18">
    <location>
        <begin position="629"/>
        <end position="651"/>
    </location>
</feature>
<dbReference type="InterPro" id="IPR023299">
    <property type="entry name" value="ATPase_P-typ_cyto_dom_N"/>
</dbReference>
<dbReference type="GO" id="GO:0016887">
    <property type="term" value="F:ATP hydrolysis activity"/>
    <property type="evidence" value="ECO:0007669"/>
    <property type="project" value="InterPro"/>
</dbReference>
<name>A0A0G1A8C7_9BACT</name>
<dbReference type="GO" id="GO:0015444">
    <property type="term" value="F:P-type magnesium transporter activity"/>
    <property type="evidence" value="ECO:0007669"/>
    <property type="project" value="UniProtKB-EC"/>
</dbReference>
<dbReference type="InterPro" id="IPR001757">
    <property type="entry name" value="P_typ_ATPase"/>
</dbReference>
<dbReference type="InterPro" id="IPR006415">
    <property type="entry name" value="P-type_ATPase_IIIB"/>
</dbReference>
<feature type="transmembrane region" description="Helical" evidence="18">
    <location>
        <begin position="218"/>
        <end position="238"/>
    </location>
</feature>
<comment type="caution">
    <text evidence="20">The sequence shown here is derived from an EMBL/GenBank/DDBJ whole genome shotgun (WGS) entry which is preliminary data.</text>
</comment>
<evidence type="ECO:0000256" key="7">
    <source>
        <dbReference type="ARBA" id="ARBA00022519"/>
    </source>
</evidence>
<evidence type="ECO:0000313" key="20">
    <source>
        <dbReference type="EMBL" id="KKS57312.1"/>
    </source>
</evidence>
<dbReference type="Proteomes" id="UP000034837">
    <property type="component" value="Unassembled WGS sequence"/>
</dbReference>
<evidence type="ECO:0000256" key="11">
    <source>
        <dbReference type="ARBA" id="ARBA00022840"/>
    </source>
</evidence>
<accession>A0A0G1A8C7</accession>
<dbReference type="Gene3D" id="3.40.50.1000">
    <property type="entry name" value="HAD superfamily/HAD-like"/>
    <property type="match status" value="1"/>
</dbReference>
<dbReference type="InterPro" id="IPR006068">
    <property type="entry name" value="ATPase_P-typ_cation-transptr_C"/>
</dbReference>
<keyword evidence="7" id="KW-0997">Cell inner membrane</keyword>
<evidence type="ECO:0000259" key="19">
    <source>
        <dbReference type="SMART" id="SM00831"/>
    </source>
</evidence>
<evidence type="ECO:0000256" key="9">
    <source>
        <dbReference type="ARBA" id="ARBA00022692"/>
    </source>
</evidence>
<dbReference type="InterPro" id="IPR008250">
    <property type="entry name" value="ATPase_P-typ_transduc_dom_A_sf"/>
</dbReference>
<evidence type="ECO:0000256" key="10">
    <source>
        <dbReference type="ARBA" id="ARBA00022741"/>
    </source>
</evidence>
<reference evidence="20 21" key="1">
    <citation type="journal article" date="2015" name="Nature">
        <title>rRNA introns, odd ribosomes, and small enigmatic genomes across a large radiation of phyla.</title>
        <authorList>
            <person name="Brown C.T."/>
            <person name="Hug L.A."/>
            <person name="Thomas B.C."/>
            <person name="Sharon I."/>
            <person name="Castelle C.J."/>
            <person name="Singh A."/>
            <person name="Wilkins M.J."/>
            <person name="Williams K.H."/>
            <person name="Banfield J.F."/>
        </authorList>
    </citation>
    <scope>NUCLEOTIDE SEQUENCE [LARGE SCALE GENOMIC DNA]</scope>
</reference>
<evidence type="ECO:0000313" key="21">
    <source>
        <dbReference type="Proteomes" id="UP000034837"/>
    </source>
</evidence>
<dbReference type="PANTHER" id="PTHR42861">
    <property type="entry name" value="CALCIUM-TRANSPORTING ATPASE"/>
    <property type="match status" value="1"/>
</dbReference>
<comment type="similarity">
    <text evidence="3">Belongs to the cation transport ATPase (P-type) (TC 3.A.3) family. Type IIIB subfamily.</text>
</comment>
<dbReference type="PROSITE" id="PS00154">
    <property type="entry name" value="ATPASE_E1_E2"/>
    <property type="match status" value="1"/>
</dbReference>
<dbReference type="Pfam" id="PF13246">
    <property type="entry name" value="Cation_ATPase"/>
    <property type="match status" value="1"/>
</dbReference>
<keyword evidence="8" id="KW-0597">Phosphoprotein</keyword>
<protein>
    <recommendedName>
        <fullName evidence="5">Magnesium-transporting ATPase, P-type 1</fullName>
        <ecNumber evidence="4">7.2.2.14</ecNumber>
    </recommendedName>
    <alternativeName>
        <fullName evidence="16">Mg(2+) transport ATPase, P-type 1</fullName>
    </alternativeName>
</protein>
<comment type="catalytic activity">
    <reaction evidence="17">
        <text>Mg(2+)(out) + ATP + H2O = Mg(2+)(in) + ADP + phosphate + H(+)</text>
        <dbReference type="Rhea" id="RHEA:10260"/>
        <dbReference type="ChEBI" id="CHEBI:15377"/>
        <dbReference type="ChEBI" id="CHEBI:15378"/>
        <dbReference type="ChEBI" id="CHEBI:18420"/>
        <dbReference type="ChEBI" id="CHEBI:30616"/>
        <dbReference type="ChEBI" id="CHEBI:43474"/>
        <dbReference type="ChEBI" id="CHEBI:456216"/>
        <dbReference type="EC" id="7.2.2.14"/>
    </reaction>
</comment>
<dbReference type="InterPro" id="IPR004014">
    <property type="entry name" value="ATPase_P-typ_cation-transptr_N"/>
</dbReference>
<evidence type="ECO:0000256" key="16">
    <source>
        <dbReference type="ARBA" id="ARBA00029806"/>
    </source>
</evidence>
<dbReference type="SFLD" id="SFLDF00027">
    <property type="entry name" value="p-type_atpase"/>
    <property type="match status" value="1"/>
</dbReference>
<evidence type="ECO:0000256" key="3">
    <source>
        <dbReference type="ARBA" id="ARBA00008746"/>
    </source>
</evidence>
<feature type="transmembrane region" description="Helical" evidence="18">
    <location>
        <begin position="750"/>
        <end position="770"/>
    </location>
</feature>
<dbReference type="InterPro" id="IPR018303">
    <property type="entry name" value="ATPase_P-typ_P_site"/>
</dbReference>
<evidence type="ECO:0000256" key="2">
    <source>
        <dbReference type="ARBA" id="ARBA00004429"/>
    </source>
</evidence>
<dbReference type="Pfam" id="PF00122">
    <property type="entry name" value="E1-E2_ATPase"/>
    <property type="match status" value="1"/>
</dbReference>
<evidence type="ECO:0000256" key="13">
    <source>
        <dbReference type="ARBA" id="ARBA00022967"/>
    </source>
</evidence>
<organism evidence="20 21">
    <name type="scientific">Candidatus Magasanikbacteria bacterium GW2011_GWA2_42_32</name>
    <dbReference type="NCBI Taxonomy" id="1619039"/>
    <lineage>
        <taxon>Bacteria</taxon>
        <taxon>Candidatus Magasanikiibacteriota</taxon>
    </lineage>
</organism>
<feature type="domain" description="Cation-transporting P-type ATPase N-terminal" evidence="19">
    <location>
        <begin position="6"/>
        <end position="60"/>
    </location>
</feature>
<evidence type="ECO:0000256" key="4">
    <source>
        <dbReference type="ARBA" id="ARBA00012786"/>
    </source>
</evidence>
<evidence type="ECO:0000256" key="1">
    <source>
        <dbReference type="ARBA" id="ARBA00003954"/>
    </source>
</evidence>
<dbReference type="Gene3D" id="2.70.150.10">
    <property type="entry name" value="Calcium-transporting ATPase, cytoplasmic transduction domain A"/>
    <property type="match status" value="1"/>
</dbReference>
<keyword evidence="10" id="KW-0547">Nucleotide-binding</keyword>
<dbReference type="Pfam" id="PF00689">
    <property type="entry name" value="Cation_ATPase_C"/>
    <property type="match status" value="1"/>
</dbReference>
<comment type="function">
    <text evidence="1">Mediates magnesium influx to the cytosol.</text>
</comment>
<dbReference type="SFLD" id="SFLDS00003">
    <property type="entry name" value="Haloacid_Dehalogenase"/>
    <property type="match status" value="1"/>
</dbReference>
<keyword evidence="6" id="KW-1003">Cell membrane</keyword>
<dbReference type="GO" id="GO:0005524">
    <property type="term" value="F:ATP binding"/>
    <property type="evidence" value="ECO:0007669"/>
    <property type="project" value="UniProtKB-KW"/>
</dbReference>
<keyword evidence="9 18" id="KW-0812">Transmembrane</keyword>
<dbReference type="NCBIfam" id="TIGR01524">
    <property type="entry name" value="ATPase-IIIB_Mg"/>
    <property type="match status" value="1"/>
</dbReference>
<dbReference type="InterPro" id="IPR044492">
    <property type="entry name" value="P_typ_ATPase_HD_dom"/>
</dbReference>
<feature type="transmembrane region" description="Helical" evidence="18">
    <location>
        <begin position="244"/>
        <end position="268"/>
    </location>
</feature>
<feature type="transmembrane region" description="Helical" evidence="18">
    <location>
        <begin position="32"/>
        <end position="58"/>
    </location>
</feature>
<evidence type="ECO:0000256" key="12">
    <source>
        <dbReference type="ARBA" id="ARBA00022842"/>
    </source>
</evidence>
<evidence type="ECO:0000256" key="18">
    <source>
        <dbReference type="SAM" id="Phobius"/>
    </source>
</evidence>
<dbReference type="EC" id="7.2.2.14" evidence="4"/>
<dbReference type="PATRIC" id="fig|1619039.3.peg.393"/>
<dbReference type="Pfam" id="PF08282">
    <property type="entry name" value="Hydrolase_3"/>
    <property type="match status" value="1"/>
</dbReference>
<comment type="subcellular location">
    <subcellularLocation>
        <location evidence="2">Cell inner membrane</location>
        <topology evidence="2">Multi-pass membrane protein</topology>
    </subcellularLocation>
</comment>
<evidence type="ECO:0000256" key="8">
    <source>
        <dbReference type="ARBA" id="ARBA00022553"/>
    </source>
</evidence>
<dbReference type="InterPro" id="IPR059000">
    <property type="entry name" value="ATPase_P-type_domA"/>
</dbReference>
<sequence>MENILGLSGIEASFRLKKFGENIVKQKKKINFFLLFLKKFNSPLLILLIFVSLVSFFLGESVNAIIILVMVFVSAVLDFFNTFKSEKAVDKLINRVVTTATVWRDGQKKEVVLKKIVPGDIIELTAGDIIPGDGRLLEAKDFFVNQAALTGESFPVEKKSEKGEESMILMGTSVIAGRAIMEVEKTGRFTKYGEIAERLEAGSLETEFAKGLRRFSYFILRITFVLVFIVFTANYFLGRGFFDSFLFALAIAIGLTPELLPMIVSVALSHGSLKMAKKDVIVKNLLAIENFGGMNVLCTDKTGTLTKDKITLIKNIDILGEEKDDVFLYAYLSSMFHTGVINPLDKAIKEYKKLDIDDFKKIDEIPFDFMRRRNSVVVEKDGRRWLISKGAPENMWELCQGVWEKPNLSTINLIEKGQETYQKLSADGFRVLAVAIKEITDFNDVYEKDVEDDLIFVGFAAFLDPPKETVKEAIGSLEKLGVEIKILTGDSAILTQKICRDINLVIKGTLTGEQMEKMTEEELLPVVGRTTIFARVNPIQKEKIILLLKKNNVTVGYLGDGINDAPALKAADVGISVNNAVDVAKETADIILLKKSLDVLKDGIIEGRKTFQNTLKYIMMGLSSNFGNMFSMTFVSFLLPFLPMLPAQILLNNFLYDMSQLSLATDTVDEEAVKKPLRWNLPFIRKYMLIFGPISSLFDFITFGVLFWFFHFGEKQFQTGWFIESLATQVFVIYVIRTQKIPFLRSRPSFLLFFNTLLIVIIAWALPYLPLGSYFSFTPLPLFALISIVIIVIAYLILTEFLKCLFFNKSLRHKQLDN</sequence>
<keyword evidence="15 18" id="KW-0472">Membrane</keyword>
<dbReference type="SUPFAM" id="SSF81653">
    <property type="entry name" value="Calcium ATPase, transduction domain A"/>
    <property type="match status" value="1"/>
</dbReference>
<dbReference type="Gene3D" id="3.40.1110.10">
    <property type="entry name" value="Calcium-transporting ATPase, cytoplasmic domain N"/>
    <property type="match status" value="1"/>
</dbReference>
<evidence type="ECO:0000256" key="6">
    <source>
        <dbReference type="ARBA" id="ARBA00022475"/>
    </source>
</evidence>
<dbReference type="PRINTS" id="PR01836">
    <property type="entry name" value="MGATPASE"/>
</dbReference>
<dbReference type="AlphaFoldDB" id="A0A0G1A8C7"/>
<evidence type="ECO:0000256" key="17">
    <source>
        <dbReference type="ARBA" id="ARBA00047295"/>
    </source>
</evidence>
<dbReference type="InterPro" id="IPR036412">
    <property type="entry name" value="HAD-like_sf"/>
</dbReference>
<dbReference type="SUPFAM" id="SSF56784">
    <property type="entry name" value="HAD-like"/>
    <property type="match status" value="1"/>
</dbReference>
<dbReference type="Gene3D" id="1.20.1110.10">
    <property type="entry name" value="Calcium-transporting ATPase, transmembrane domain"/>
    <property type="match status" value="1"/>
</dbReference>
<dbReference type="SUPFAM" id="SSF81665">
    <property type="entry name" value="Calcium ATPase, transmembrane domain M"/>
    <property type="match status" value="1"/>
</dbReference>
<dbReference type="InterPro" id="IPR023214">
    <property type="entry name" value="HAD_sf"/>
</dbReference>
<keyword evidence="14 18" id="KW-1133">Transmembrane helix</keyword>
<dbReference type="SMART" id="SM00831">
    <property type="entry name" value="Cation_ATPase_N"/>
    <property type="match status" value="1"/>
</dbReference>
<feature type="transmembrane region" description="Helical" evidence="18">
    <location>
        <begin position="64"/>
        <end position="83"/>
    </location>
</feature>
<evidence type="ECO:0000256" key="15">
    <source>
        <dbReference type="ARBA" id="ARBA00023136"/>
    </source>
</evidence>